<comment type="caution">
    <text evidence="1">The sequence shown here is derived from an EMBL/GenBank/DDBJ whole genome shotgun (WGS) entry which is preliminary data.</text>
</comment>
<proteinExistence type="predicted"/>
<name>A0A8K0CIN0_IGNLU</name>
<gene>
    <name evidence="1" type="ORF">ILUMI_20337</name>
</gene>
<protein>
    <submittedName>
        <fullName evidence="1">Uncharacterized protein</fullName>
    </submittedName>
</protein>
<organism evidence="1 2">
    <name type="scientific">Ignelater luminosus</name>
    <name type="common">Cucubano</name>
    <name type="synonym">Pyrophorus luminosus</name>
    <dbReference type="NCBI Taxonomy" id="2038154"/>
    <lineage>
        <taxon>Eukaryota</taxon>
        <taxon>Metazoa</taxon>
        <taxon>Ecdysozoa</taxon>
        <taxon>Arthropoda</taxon>
        <taxon>Hexapoda</taxon>
        <taxon>Insecta</taxon>
        <taxon>Pterygota</taxon>
        <taxon>Neoptera</taxon>
        <taxon>Endopterygota</taxon>
        <taxon>Coleoptera</taxon>
        <taxon>Polyphaga</taxon>
        <taxon>Elateriformia</taxon>
        <taxon>Elateroidea</taxon>
        <taxon>Elateridae</taxon>
        <taxon>Agrypninae</taxon>
        <taxon>Pyrophorini</taxon>
        <taxon>Ignelater</taxon>
    </lineage>
</organism>
<reference evidence="1" key="1">
    <citation type="submission" date="2019-08" db="EMBL/GenBank/DDBJ databases">
        <title>The genome of the North American firefly Photinus pyralis.</title>
        <authorList>
            <consortium name="Photinus pyralis genome working group"/>
            <person name="Fallon T.R."/>
            <person name="Sander Lower S.E."/>
            <person name="Weng J.-K."/>
        </authorList>
    </citation>
    <scope>NUCLEOTIDE SEQUENCE</scope>
    <source>
        <strain evidence="1">TRF0915ILg1</strain>
        <tissue evidence="1">Whole body</tissue>
    </source>
</reference>
<keyword evidence="2" id="KW-1185">Reference proteome</keyword>
<dbReference type="OrthoDB" id="6761586at2759"/>
<accession>A0A8K0CIN0</accession>
<dbReference type="AlphaFoldDB" id="A0A8K0CIN0"/>
<sequence length="113" mass="13591">MVISKTPIQPEIITAYEEQLERTGNVIYLGCRLNDNWNISKEIRIITEKARTQDAIYFRLLYGIEGWTLTDTLLRKLKAFERRLYMRVLLISWMDRIRNEIVLQRINKDTEEQ</sequence>
<evidence type="ECO:0000313" key="2">
    <source>
        <dbReference type="Proteomes" id="UP000801492"/>
    </source>
</evidence>
<evidence type="ECO:0000313" key="1">
    <source>
        <dbReference type="EMBL" id="KAF2885836.1"/>
    </source>
</evidence>
<dbReference type="Proteomes" id="UP000801492">
    <property type="component" value="Unassembled WGS sequence"/>
</dbReference>
<dbReference type="EMBL" id="VTPC01089426">
    <property type="protein sequence ID" value="KAF2885836.1"/>
    <property type="molecule type" value="Genomic_DNA"/>
</dbReference>